<evidence type="ECO:0000259" key="6">
    <source>
        <dbReference type="Pfam" id="PF04932"/>
    </source>
</evidence>
<keyword evidence="3 5" id="KW-1133">Transmembrane helix</keyword>
<dbReference type="EMBL" id="LIZK01000006">
    <property type="protein sequence ID" value="KPL93533.1"/>
    <property type="molecule type" value="Genomic_DNA"/>
</dbReference>
<keyword evidence="2 5" id="KW-0812">Transmembrane</keyword>
<evidence type="ECO:0000256" key="3">
    <source>
        <dbReference type="ARBA" id="ARBA00022989"/>
    </source>
</evidence>
<feature type="transmembrane region" description="Helical" evidence="5">
    <location>
        <begin position="138"/>
        <end position="154"/>
    </location>
</feature>
<dbReference type="InterPro" id="IPR007016">
    <property type="entry name" value="O-antigen_ligase-rel_domated"/>
</dbReference>
<organism evidence="8 10">
    <name type="scientific">Vibrio splendidus</name>
    <dbReference type="NCBI Taxonomy" id="29497"/>
    <lineage>
        <taxon>Bacteria</taxon>
        <taxon>Pseudomonadati</taxon>
        <taxon>Pseudomonadota</taxon>
        <taxon>Gammaproteobacteria</taxon>
        <taxon>Vibrionales</taxon>
        <taxon>Vibrionaceae</taxon>
        <taxon>Vibrio</taxon>
    </lineage>
</organism>
<feature type="transmembrane region" description="Helical" evidence="5">
    <location>
        <begin position="210"/>
        <end position="231"/>
    </location>
</feature>
<evidence type="ECO:0000313" key="9">
    <source>
        <dbReference type="Proteomes" id="UP000050463"/>
    </source>
</evidence>
<feature type="domain" description="O-antigen ligase-related" evidence="6">
    <location>
        <begin position="241"/>
        <end position="378"/>
    </location>
</feature>
<evidence type="ECO:0000256" key="1">
    <source>
        <dbReference type="ARBA" id="ARBA00004141"/>
    </source>
</evidence>
<dbReference type="GO" id="GO:0016020">
    <property type="term" value="C:membrane"/>
    <property type="evidence" value="ECO:0007669"/>
    <property type="project" value="UniProtKB-SubCell"/>
</dbReference>
<sequence length="458" mass="49398">MVNPEANRLPVIITISALCVGLGIVWYFVPHPAVIVALALLPLAGMFVINKTFWMVILFVVFSFFRIHEAIPQLYSLKIPLLLSLGALSALLWHAFISKELKIFWHPTLSWLAVFWALVFIGLIFASNRPIALAEFKGVYWKIMVMTLAIVWLVNSVENLAKTSTIIMMAGSLVALIAINNSINGIGLVEGSRVTIGRDFGSMLGDPNDLALVLLFPLAFALSQTTTHGIHAFKRVLSIGVAVLLLAAIVATQSRGGLLGALAVVGIFAFKVIRSKSLLITLGAIGAIGLYFVAGISDRASGGAAEQGVDESAMGRIYAWEAAFKMALDNPLTGVGLNNFFSNYFFYSSHWDGLNHAVHSTWFGVLAETGFLGLIIFLILIGSLIKTIRSTLKQLSETTNVIDPNLNAAAYAVYAGLIGTIVSGTFLTQGFNWPIYILSALIVAVANVSHTACQNEKI</sequence>
<evidence type="ECO:0000313" key="7">
    <source>
        <dbReference type="EMBL" id="KPL93533.1"/>
    </source>
</evidence>
<feature type="transmembrane region" description="Helical" evidence="5">
    <location>
        <begin position="166"/>
        <end position="189"/>
    </location>
</feature>
<feature type="transmembrane region" description="Helical" evidence="5">
    <location>
        <begin position="9"/>
        <end position="29"/>
    </location>
</feature>
<dbReference type="PANTHER" id="PTHR37422:SF23">
    <property type="entry name" value="TEICHURONIC ACID BIOSYNTHESIS PROTEIN TUAE"/>
    <property type="match status" value="1"/>
</dbReference>
<keyword evidence="4 5" id="KW-0472">Membrane</keyword>
<evidence type="ECO:0000256" key="5">
    <source>
        <dbReference type="SAM" id="Phobius"/>
    </source>
</evidence>
<dbReference type="InterPro" id="IPR051533">
    <property type="entry name" value="WaaL-like"/>
</dbReference>
<feature type="transmembrane region" description="Helical" evidence="5">
    <location>
        <begin position="103"/>
        <end position="126"/>
    </location>
</feature>
<feature type="transmembrane region" description="Helical" evidence="5">
    <location>
        <begin position="277"/>
        <end position="296"/>
    </location>
</feature>
<feature type="transmembrane region" description="Helical" evidence="5">
    <location>
        <begin position="77"/>
        <end position="97"/>
    </location>
</feature>
<dbReference type="Proteomes" id="UP000519158">
    <property type="component" value="Unassembled WGS sequence"/>
</dbReference>
<feature type="transmembrane region" description="Helical" evidence="5">
    <location>
        <begin position="35"/>
        <end position="65"/>
    </location>
</feature>
<feature type="transmembrane region" description="Helical" evidence="5">
    <location>
        <begin position="237"/>
        <end position="270"/>
    </location>
</feature>
<dbReference type="Proteomes" id="UP000050463">
    <property type="component" value="Unassembled WGS sequence"/>
</dbReference>
<gene>
    <name evidence="7" type="ORF">AN168_16360</name>
    <name evidence="8" type="ORF">F0234_16050</name>
</gene>
<reference evidence="8 10" key="2">
    <citation type="submission" date="2019-09" db="EMBL/GenBank/DDBJ databases">
        <title>Draft genome sequencing and comparative genomics of hatchery-associated Vibrios.</title>
        <authorList>
            <person name="Kehlet-Delgado H."/>
            <person name="Mueller R.S."/>
        </authorList>
    </citation>
    <scope>NUCLEOTIDE SEQUENCE [LARGE SCALE GENOMIC DNA]</scope>
    <source>
        <strain evidence="8 10">99-70-13A3</strain>
    </source>
</reference>
<dbReference type="EMBL" id="VTXL01000013">
    <property type="protein sequence ID" value="NOJ14273.1"/>
    <property type="molecule type" value="Genomic_DNA"/>
</dbReference>
<comment type="subcellular location">
    <subcellularLocation>
        <location evidence="1">Membrane</location>
        <topology evidence="1">Multi-pass membrane protein</topology>
    </subcellularLocation>
</comment>
<accession>A0A7Y4D7T3</accession>
<comment type="caution">
    <text evidence="8">The sequence shown here is derived from an EMBL/GenBank/DDBJ whole genome shotgun (WGS) entry which is preliminary data.</text>
</comment>
<evidence type="ECO:0000256" key="4">
    <source>
        <dbReference type="ARBA" id="ARBA00023136"/>
    </source>
</evidence>
<feature type="transmembrane region" description="Helical" evidence="5">
    <location>
        <begin position="433"/>
        <end position="453"/>
    </location>
</feature>
<proteinExistence type="predicted"/>
<feature type="transmembrane region" description="Helical" evidence="5">
    <location>
        <begin position="362"/>
        <end position="385"/>
    </location>
</feature>
<reference evidence="7 9" key="1">
    <citation type="submission" date="2015-08" db="EMBL/GenBank/DDBJ databases">
        <title>Draft Genome Sequence of Vibrio splendidus UCD-SED7.</title>
        <authorList>
            <person name="Lee R.D."/>
            <person name="Lang J.M."/>
            <person name="Coil D.A."/>
            <person name="Jospin G."/>
            <person name="Eisen J.A."/>
        </authorList>
    </citation>
    <scope>NUCLEOTIDE SEQUENCE [LARGE SCALE GENOMIC DNA]</scope>
    <source>
        <strain evidence="7 9">UCD-SED7</strain>
    </source>
</reference>
<evidence type="ECO:0000313" key="8">
    <source>
        <dbReference type="EMBL" id="NOJ14273.1"/>
    </source>
</evidence>
<protein>
    <recommendedName>
        <fullName evidence="6">O-antigen ligase-related domain-containing protein</fullName>
    </recommendedName>
</protein>
<name>A0A7Y4D7T3_VIBSP</name>
<evidence type="ECO:0000256" key="2">
    <source>
        <dbReference type="ARBA" id="ARBA00022692"/>
    </source>
</evidence>
<dbReference type="AlphaFoldDB" id="A0A7Y4D7T3"/>
<dbReference type="PANTHER" id="PTHR37422">
    <property type="entry name" value="TEICHURONIC ACID BIOSYNTHESIS PROTEIN TUAE"/>
    <property type="match status" value="1"/>
</dbReference>
<evidence type="ECO:0000313" key="10">
    <source>
        <dbReference type="Proteomes" id="UP000519158"/>
    </source>
</evidence>
<dbReference type="Pfam" id="PF04932">
    <property type="entry name" value="Wzy_C"/>
    <property type="match status" value="1"/>
</dbReference>
<dbReference type="RefSeq" id="WP_054547765.1">
    <property type="nucleotide sequence ID" value="NZ_CAWPOP010000005.1"/>
</dbReference>
<feature type="transmembrane region" description="Helical" evidence="5">
    <location>
        <begin position="406"/>
        <end position="427"/>
    </location>
</feature>